<evidence type="ECO:0000313" key="3">
    <source>
        <dbReference type="Proteomes" id="UP000825679"/>
    </source>
</evidence>
<dbReference type="InterPro" id="IPR050194">
    <property type="entry name" value="Glycosyltransferase_grp1"/>
</dbReference>
<proteinExistence type="predicted"/>
<dbReference type="InterPro" id="IPR001296">
    <property type="entry name" value="Glyco_trans_1"/>
</dbReference>
<sequence>MIVFLIDVEPLWKTGLYNAVVGRLERYSPHLVLNISYADTYCLTLAKHLLGKGVNKKRSNFFVGDIEVQTVVIPRGFIATIMLKLPFLMATLMKFEAKIIKKELQKGCTNLAEVDLVCHWGLTSVIYASFMRNEIRSYYNFFHGSDVHTGPVKKQEVRELIFSAMNFAKINFFVSKGLLHVARQLGYQKDNVAISYNGIDLKLFKTKRHINAVPVVGYAGNLLPVKGADLLPAIFDEIRKKVPMVQFKIAGDGFLRDSIIDELASRKIDFNYLGKLQPEEMAAFYSTVDVLIMPSRNEGLPLAAVECIAAECNLIATNVGGLPEVVASEFLVNHSDNIAYDFAKKVAEVLILKPKQTVSTDFDIEYSIKRELDLILIS</sequence>
<dbReference type="PANTHER" id="PTHR45947:SF15">
    <property type="entry name" value="TEICHURONIC ACID BIOSYNTHESIS GLYCOSYLTRANSFERASE TUAC-RELATED"/>
    <property type="match status" value="1"/>
</dbReference>
<dbReference type="RefSeq" id="WP_221006666.1">
    <property type="nucleotide sequence ID" value="NZ_CP081150.1"/>
</dbReference>
<feature type="domain" description="Glycosyl transferase family 1" evidence="1">
    <location>
        <begin position="212"/>
        <end position="354"/>
    </location>
</feature>
<dbReference type="PANTHER" id="PTHR45947">
    <property type="entry name" value="SULFOQUINOVOSYL TRANSFERASE SQD2"/>
    <property type="match status" value="1"/>
</dbReference>
<evidence type="ECO:0000313" key="2">
    <source>
        <dbReference type="EMBL" id="QZA78243.1"/>
    </source>
</evidence>
<dbReference type="EMBL" id="CP081150">
    <property type="protein sequence ID" value="QZA78243.1"/>
    <property type="molecule type" value="Genomic_DNA"/>
</dbReference>
<keyword evidence="3" id="KW-1185">Reference proteome</keyword>
<keyword evidence="2" id="KW-0808">Transferase</keyword>
<reference evidence="2 3" key="1">
    <citation type="submission" date="2021-08" db="EMBL/GenBank/DDBJ databases">
        <title>complete genome sequencing of Deefgea sp. D25.</title>
        <authorList>
            <person name="Bae J.-W."/>
            <person name="Gim D.-H."/>
        </authorList>
    </citation>
    <scope>NUCLEOTIDE SEQUENCE [LARGE SCALE GENOMIC DNA]</scope>
    <source>
        <strain evidence="2 3">D25</strain>
    </source>
</reference>
<dbReference type="GO" id="GO:0016757">
    <property type="term" value="F:glycosyltransferase activity"/>
    <property type="evidence" value="ECO:0007669"/>
    <property type="project" value="UniProtKB-KW"/>
</dbReference>
<dbReference type="EC" id="2.4.-.-" evidence="2"/>
<dbReference type="Proteomes" id="UP000825679">
    <property type="component" value="Chromosome"/>
</dbReference>
<evidence type="ECO:0000259" key="1">
    <source>
        <dbReference type="Pfam" id="PF00534"/>
    </source>
</evidence>
<keyword evidence="2" id="KW-0328">Glycosyltransferase</keyword>
<protein>
    <submittedName>
        <fullName evidence="2">Glycosyltransferase</fullName>
        <ecNumber evidence="2">2.4.-.-</ecNumber>
    </submittedName>
</protein>
<dbReference type="Gene3D" id="3.40.50.2000">
    <property type="entry name" value="Glycogen Phosphorylase B"/>
    <property type="match status" value="2"/>
</dbReference>
<dbReference type="SUPFAM" id="SSF53756">
    <property type="entry name" value="UDP-Glycosyltransferase/glycogen phosphorylase"/>
    <property type="match status" value="1"/>
</dbReference>
<organism evidence="2 3">
    <name type="scientific">Deefgea tanakiae</name>
    <dbReference type="NCBI Taxonomy" id="2865840"/>
    <lineage>
        <taxon>Bacteria</taxon>
        <taxon>Pseudomonadati</taxon>
        <taxon>Pseudomonadota</taxon>
        <taxon>Betaproteobacteria</taxon>
        <taxon>Neisseriales</taxon>
        <taxon>Chitinibacteraceae</taxon>
        <taxon>Deefgea</taxon>
    </lineage>
</organism>
<dbReference type="Pfam" id="PF00534">
    <property type="entry name" value="Glycos_transf_1"/>
    <property type="match status" value="1"/>
</dbReference>
<gene>
    <name evidence="2" type="ORF">K4H28_02125</name>
</gene>
<name>A0ABX8Z6P9_9NEIS</name>
<accession>A0ABX8Z6P9</accession>